<dbReference type="Pfam" id="PF12833">
    <property type="entry name" value="HTH_18"/>
    <property type="match status" value="1"/>
</dbReference>
<dbReference type="PRINTS" id="PR00032">
    <property type="entry name" value="HTHARAC"/>
</dbReference>
<sequence length="319" mass="37325">MLIKAEQFSVLLQVNNRLKTLNVMEIYTSYQDRPNVLKNHQTKLYDYYGESKLTTKSGSGLYSYRFKTKDHRMLKVDYDSRFYKLVFCFDGYSESFLGKKKRYSFQKGKAVFYHTLPKTHCSKLEANAHFKIVHLHLPDVMVEELQILFPDLFRNEVIEIPLPPQSYSLLQLDQNTPQQSQELRELFLEKTILEQVYGFFETVIGRQNGLKNIQRSDAKKLAEVIDLIENSQHYLTINELSRKVGINSFKLKTLFRRELNKSVFEYQAEKNLSKAYQLLLETQNSVSKVGLLCGYQSVGSFSNAFKRQFGIRPSDLRKS</sequence>
<dbReference type="STRING" id="1194090.SAMN05443144_10486"/>
<dbReference type="GO" id="GO:0043565">
    <property type="term" value="F:sequence-specific DNA binding"/>
    <property type="evidence" value="ECO:0007669"/>
    <property type="project" value="InterPro"/>
</dbReference>
<proteinExistence type="predicted"/>
<dbReference type="GO" id="GO:0003700">
    <property type="term" value="F:DNA-binding transcription factor activity"/>
    <property type="evidence" value="ECO:0007669"/>
    <property type="project" value="InterPro"/>
</dbReference>
<keyword evidence="2" id="KW-0238">DNA-binding</keyword>
<reference evidence="5 6" key="1">
    <citation type="submission" date="2016-11" db="EMBL/GenBank/DDBJ databases">
        <authorList>
            <person name="Jaros S."/>
            <person name="Januszkiewicz K."/>
            <person name="Wedrychowicz H."/>
        </authorList>
    </citation>
    <scope>NUCLEOTIDE SEQUENCE [LARGE SCALE GENOMIC DNA]</scope>
    <source>
        <strain evidence="5 6">DSM 21986</strain>
    </source>
</reference>
<keyword evidence="1" id="KW-0805">Transcription regulation</keyword>
<evidence type="ECO:0000259" key="4">
    <source>
        <dbReference type="PROSITE" id="PS01124"/>
    </source>
</evidence>
<dbReference type="SUPFAM" id="SSF46689">
    <property type="entry name" value="Homeodomain-like"/>
    <property type="match status" value="1"/>
</dbReference>
<name>A0A1M4XC47_9BACT</name>
<dbReference type="Proteomes" id="UP000184041">
    <property type="component" value="Unassembled WGS sequence"/>
</dbReference>
<dbReference type="InterPro" id="IPR053142">
    <property type="entry name" value="PchR_regulatory_protein"/>
</dbReference>
<dbReference type="AlphaFoldDB" id="A0A1M4XC47"/>
<organism evidence="5 6">
    <name type="scientific">Fodinibius roseus</name>
    <dbReference type="NCBI Taxonomy" id="1194090"/>
    <lineage>
        <taxon>Bacteria</taxon>
        <taxon>Pseudomonadati</taxon>
        <taxon>Balneolota</taxon>
        <taxon>Balneolia</taxon>
        <taxon>Balneolales</taxon>
        <taxon>Balneolaceae</taxon>
        <taxon>Fodinibius</taxon>
    </lineage>
</organism>
<keyword evidence="6" id="KW-1185">Reference proteome</keyword>
<dbReference type="OrthoDB" id="799767at2"/>
<accession>A0A1M4XC47</accession>
<dbReference type="InterPro" id="IPR018060">
    <property type="entry name" value="HTH_AraC"/>
</dbReference>
<dbReference type="PROSITE" id="PS01124">
    <property type="entry name" value="HTH_ARAC_FAMILY_2"/>
    <property type="match status" value="1"/>
</dbReference>
<dbReference type="InterPro" id="IPR020449">
    <property type="entry name" value="Tscrpt_reg_AraC-type_HTH"/>
</dbReference>
<gene>
    <name evidence="5" type="ORF">SAMN05443144_10486</name>
</gene>
<keyword evidence="3" id="KW-0804">Transcription</keyword>
<dbReference type="Gene3D" id="1.10.10.60">
    <property type="entry name" value="Homeodomain-like"/>
    <property type="match status" value="2"/>
</dbReference>
<evidence type="ECO:0000313" key="6">
    <source>
        <dbReference type="Proteomes" id="UP000184041"/>
    </source>
</evidence>
<evidence type="ECO:0000256" key="1">
    <source>
        <dbReference type="ARBA" id="ARBA00023015"/>
    </source>
</evidence>
<dbReference type="PANTHER" id="PTHR47893:SF1">
    <property type="entry name" value="REGULATORY PROTEIN PCHR"/>
    <property type="match status" value="1"/>
</dbReference>
<dbReference type="EMBL" id="FQUS01000004">
    <property type="protein sequence ID" value="SHE91021.1"/>
    <property type="molecule type" value="Genomic_DNA"/>
</dbReference>
<evidence type="ECO:0000313" key="5">
    <source>
        <dbReference type="EMBL" id="SHE91021.1"/>
    </source>
</evidence>
<feature type="domain" description="HTH araC/xylS-type" evidence="4">
    <location>
        <begin position="222"/>
        <end position="319"/>
    </location>
</feature>
<evidence type="ECO:0000256" key="2">
    <source>
        <dbReference type="ARBA" id="ARBA00023125"/>
    </source>
</evidence>
<dbReference type="InterPro" id="IPR009057">
    <property type="entry name" value="Homeodomain-like_sf"/>
</dbReference>
<evidence type="ECO:0000256" key="3">
    <source>
        <dbReference type="ARBA" id="ARBA00023163"/>
    </source>
</evidence>
<dbReference type="SMART" id="SM00342">
    <property type="entry name" value="HTH_ARAC"/>
    <property type="match status" value="1"/>
</dbReference>
<protein>
    <submittedName>
        <fullName evidence="5">Helix-turn-helix domain-containing protein</fullName>
    </submittedName>
</protein>
<dbReference type="PANTHER" id="PTHR47893">
    <property type="entry name" value="REGULATORY PROTEIN PCHR"/>
    <property type="match status" value="1"/>
</dbReference>